<keyword evidence="3" id="KW-1185">Reference proteome</keyword>
<sequence length="52" mass="5749">MITGGRSRPGRGHGVRPKCQIDNRPNGLYRGDVNHSKLVNVLQRQIHTPACS</sequence>
<accession>A0A1H5TLL7</accession>
<name>A0A1H5TLL7_9ACTN</name>
<evidence type="ECO:0000313" key="3">
    <source>
        <dbReference type="Proteomes" id="UP000236723"/>
    </source>
</evidence>
<gene>
    <name evidence="2" type="ORF">SAMN04489712_101669</name>
</gene>
<protein>
    <submittedName>
        <fullName evidence="2">Uncharacterized protein</fullName>
    </submittedName>
</protein>
<feature type="region of interest" description="Disordered" evidence="1">
    <location>
        <begin position="1"/>
        <end position="32"/>
    </location>
</feature>
<organism evidence="2 3">
    <name type="scientific">Thermomonospora echinospora</name>
    <dbReference type="NCBI Taxonomy" id="1992"/>
    <lineage>
        <taxon>Bacteria</taxon>
        <taxon>Bacillati</taxon>
        <taxon>Actinomycetota</taxon>
        <taxon>Actinomycetes</taxon>
        <taxon>Streptosporangiales</taxon>
        <taxon>Thermomonosporaceae</taxon>
        <taxon>Thermomonospora</taxon>
    </lineage>
</organism>
<reference evidence="3" key="1">
    <citation type="submission" date="2016-10" db="EMBL/GenBank/DDBJ databases">
        <authorList>
            <person name="Varghese N."/>
            <person name="Submissions S."/>
        </authorList>
    </citation>
    <scope>NUCLEOTIDE SEQUENCE [LARGE SCALE GENOMIC DNA]</scope>
    <source>
        <strain evidence="3">DSM 43163</strain>
    </source>
</reference>
<evidence type="ECO:0000256" key="1">
    <source>
        <dbReference type="SAM" id="MobiDB-lite"/>
    </source>
</evidence>
<dbReference type="AlphaFoldDB" id="A0A1H5TLL7"/>
<proteinExistence type="predicted"/>
<evidence type="ECO:0000313" key="2">
    <source>
        <dbReference type="EMBL" id="SEF63666.1"/>
    </source>
</evidence>
<dbReference type="Proteomes" id="UP000236723">
    <property type="component" value="Unassembled WGS sequence"/>
</dbReference>
<dbReference type="EMBL" id="FNVO01000001">
    <property type="protein sequence ID" value="SEF63666.1"/>
    <property type="molecule type" value="Genomic_DNA"/>
</dbReference>